<dbReference type="InterPro" id="IPR004705">
    <property type="entry name" value="Cation/H_exchanger_CPA1_bac"/>
</dbReference>
<evidence type="ECO:0000256" key="2">
    <source>
        <dbReference type="ARBA" id="ARBA00022448"/>
    </source>
</evidence>
<name>A0ABU9WAH1_9MICO</name>
<dbReference type="InterPro" id="IPR038770">
    <property type="entry name" value="Na+/solute_symporter_sf"/>
</dbReference>
<keyword evidence="10" id="KW-0050">Antiport</keyword>
<evidence type="ECO:0000256" key="10">
    <source>
        <dbReference type="RuleBase" id="RU366002"/>
    </source>
</evidence>
<keyword evidence="6 10" id="KW-0915">Sodium</keyword>
<feature type="transmembrane region" description="Helical" evidence="10">
    <location>
        <begin position="146"/>
        <end position="165"/>
    </location>
</feature>
<proteinExistence type="inferred from homology"/>
<organism evidence="13 14">
    <name type="scientific">Leifsonia stereocauli</name>
    <dbReference type="NCBI Taxonomy" id="3134136"/>
    <lineage>
        <taxon>Bacteria</taxon>
        <taxon>Bacillati</taxon>
        <taxon>Actinomycetota</taxon>
        <taxon>Actinomycetes</taxon>
        <taxon>Micrococcales</taxon>
        <taxon>Microbacteriaceae</taxon>
        <taxon>Leifsonia</taxon>
    </lineage>
</organism>
<comment type="subcellular location">
    <subcellularLocation>
        <location evidence="1 10">Cell membrane</location>
        <topology evidence="1 10">Multi-pass membrane protein</topology>
    </subcellularLocation>
</comment>
<feature type="transmembrane region" description="Helical" evidence="10">
    <location>
        <begin position="216"/>
        <end position="234"/>
    </location>
</feature>
<evidence type="ECO:0000313" key="13">
    <source>
        <dbReference type="EMBL" id="MEN1947839.1"/>
    </source>
</evidence>
<dbReference type="NCBIfam" id="TIGR00831">
    <property type="entry name" value="a_cpa1"/>
    <property type="match status" value="1"/>
</dbReference>
<dbReference type="EMBL" id="JBCLVG010000003">
    <property type="protein sequence ID" value="MEN1947839.1"/>
    <property type="molecule type" value="Genomic_DNA"/>
</dbReference>
<keyword evidence="8 10" id="KW-0472">Membrane</keyword>
<feature type="domain" description="Cation/H+ exchanger transmembrane" evidence="12">
    <location>
        <begin position="51"/>
        <end position="441"/>
    </location>
</feature>
<keyword evidence="7 10" id="KW-0406">Ion transport</keyword>
<evidence type="ECO:0000256" key="6">
    <source>
        <dbReference type="ARBA" id="ARBA00023053"/>
    </source>
</evidence>
<keyword evidence="4 10" id="KW-0812">Transmembrane</keyword>
<dbReference type="PANTHER" id="PTHR10110">
    <property type="entry name" value="SODIUM/HYDROGEN EXCHANGER"/>
    <property type="match status" value="1"/>
</dbReference>
<accession>A0ABU9WAH1</accession>
<keyword evidence="5 10" id="KW-1133">Transmembrane helix</keyword>
<evidence type="ECO:0000256" key="8">
    <source>
        <dbReference type="ARBA" id="ARBA00023136"/>
    </source>
</evidence>
<feature type="transmembrane region" description="Helical" evidence="10">
    <location>
        <begin position="306"/>
        <end position="324"/>
    </location>
</feature>
<dbReference type="RefSeq" id="WP_342115486.1">
    <property type="nucleotide sequence ID" value="NZ_JBCAUN010000003.1"/>
</dbReference>
<feature type="transmembrane region" description="Helical" evidence="10">
    <location>
        <begin position="93"/>
        <end position="109"/>
    </location>
</feature>
<feature type="transmembrane region" description="Helical" evidence="10">
    <location>
        <begin position="121"/>
        <end position="140"/>
    </location>
</feature>
<comment type="similarity">
    <text evidence="10">Belongs to the monovalent cation:proton antiporter 1 (CPA1) transporter (TC 2.A.36) family.</text>
</comment>
<feature type="transmembrane region" description="Helical" evidence="10">
    <location>
        <begin position="416"/>
        <end position="439"/>
    </location>
</feature>
<reference evidence="13 14" key="1">
    <citation type="submission" date="2024-03" db="EMBL/GenBank/DDBJ databases">
        <title>YIM 134122 draft genome.</title>
        <authorList>
            <person name="Zuo S."/>
            <person name="Xiong L."/>
        </authorList>
    </citation>
    <scope>NUCLEOTIDE SEQUENCE [LARGE SCALE GENOMIC DNA]</scope>
    <source>
        <strain evidence="13 14">YIM 134122</strain>
    </source>
</reference>
<keyword evidence="9 10" id="KW-0739">Sodium transport</keyword>
<comment type="function">
    <text evidence="10">Na(+)/H(+) antiporter that extrudes sodium in exchange for external protons.</text>
</comment>
<feature type="transmembrane region" description="Helical" evidence="10">
    <location>
        <begin position="385"/>
        <end position="404"/>
    </location>
</feature>
<sequence length="565" mass="60843">MAERSGGCGRRHAAALHRPDPANRASPNGATPDPAKLGPMLALEVIVAIGLAILVGGLIAARLRVTTPVLLIPLGVLLGFIPAFREIELPPEAVLLLFLPVLLFWESLTTSTREIRRFIRVILLNGTLLVFVTAFGVAIVGTWFGLPWVVALVLGAVLAPTDATAVSELAGSLPRRQRTVLRAESLINDGTALVIYALVVSVAVSGQEITPLEITWTLLVSYVGGIAIGVALGYLGSLAFRIRMPLISNVGLIITPFAAFLIAEVVGSSGVLAVVVCGLVMARIAPRVAGPEARDQAQSFWTVSTYLLNAALFVLIGLEVQVVIRELPPSQLGLGVVFGVVVWIALIVIRAAFVMLSTVVIRLVDRRPYQRTLRSSRRGLVMSSLAGFRGAVSLAAVLAVPTVIASGDAFPNRDLVVFVTTIVIVLTLGVQGPLLPFIIKWARLPADDGIDEERNFAELAASRAAVEAIPGMANELGIEDSVRDKVLAETEHHIEVLEAVASDEPDEEATRQKEQYNRLRLAALELKRETIVNLRDEQRIDDIVLRRIQSQLDLEELRLTGRTEE</sequence>
<dbReference type="PANTHER" id="PTHR10110:SF86">
    <property type="entry name" value="SODIUM_HYDROGEN EXCHANGER 7"/>
    <property type="match status" value="1"/>
</dbReference>
<comment type="caution">
    <text evidence="10">Lacks conserved residue(s) required for the propagation of feature annotation.</text>
</comment>
<feature type="region of interest" description="Disordered" evidence="11">
    <location>
        <begin position="1"/>
        <end position="31"/>
    </location>
</feature>
<evidence type="ECO:0000256" key="4">
    <source>
        <dbReference type="ARBA" id="ARBA00022692"/>
    </source>
</evidence>
<keyword evidence="14" id="KW-1185">Reference proteome</keyword>
<gene>
    <name evidence="13" type="ORF">WJX64_14875</name>
</gene>
<feature type="transmembrane region" description="Helical" evidence="10">
    <location>
        <begin position="68"/>
        <end position="87"/>
    </location>
</feature>
<feature type="transmembrane region" description="Helical" evidence="10">
    <location>
        <begin position="41"/>
        <end position="61"/>
    </location>
</feature>
<evidence type="ECO:0000256" key="9">
    <source>
        <dbReference type="ARBA" id="ARBA00023201"/>
    </source>
</evidence>
<evidence type="ECO:0000259" key="12">
    <source>
        <dbReference type="Pfam" id="PF00999"/>
    </source>
</evidence>
<dbReference type="Gene3D" id="1.20.1530.20">
    <property type="match status" value="1"/>
</dbReference>
<evidence type="ECO:0000256" key="1">
    <source>
        <dbReference type="ARBA" id="ARBA00004651"/>
    </source>
</evidence>
<evidence type="ECO:0000256" key="7">
    <source>
        <dbReference type="ARBA" id="ARBA00023065"/>
    </source>
</evidence>
<dbReference type="Proteomes" id="UP001425155">
    <property type="component" value="Unassembled WGS sequence"/>
</dbReference>
<protein>
    <submittedName>
        <fullName evidence="13">Na+/H+ antiporter</fullName>
    </submittedName>
</protein>
<dbReference type="Pfam" id="PF00999">
    <property type="entry name" value="Na_H_Exchanger"/>
    <property type="match status" value="1"/>
</dbReference>
<evidence type="ECO:0000256" key="3">
    <source>
        <dbReference type="ARBA" id="ARBA00022475"/>
    </source>
</evidence>
<comment type="caution">
    <text evidence="13">The sequence shown here is derived from an EMBL/GenBank/DDBJ whole genome shotgun (WGS) entry which is preliminary data.</text>
</comment>
<evidence type="ECO:0000256" key="11">
    <source>
        <dbReference type="SAM" id="MobiDB-lite"/>
    </source>
</evidence>
<feature type="transmembrane region" description="Helical" evidence="10">
    <location>
        <begin position="336"/>
        <end position="364"/>
    </location>
</feature>
<keyword evidence="3 10" id="KW-1003">Cell membrane</keyword>
<keyword evidence="2 10" id="KW-0813">Transport</keyword>
<evidence type="ECO:0000313" key="14">
    <source>
        <dbReference type="Proteomes" id="UP001425155"/>
    </source>
</evidence>
<evidence type="ECO:0000256" key="5">
    <source>
        <dbReference type="ARBA" id="ARBA00022989"/>
    </source>
</evidence>
<dbReference type="InterPro" id="IPR018422">
    <property type="entry name" value="Cation/H_exchanger_CPA1"/>
</dbReference>
<dbReference type="InterPro" id="IPR006153">
    <property type="entry name" value="Cation/H_exchanger_TM"/>
</dbReference>